<reference evidence="2" key="1">
    <citation type="journal article" date="2022" name="Mol. Ecol. Resour.">
        <title>The genomes of chicory, endive, great burdock and yacon provide insights into Asteraceae palaeo-polyploidization history and plant inulin production.</title>
        <authorList>
            <person name="Fan W."/>
            <person name="Wang S."/>
            <person name="Wang H."/>
            <person name="Wang A."/>
            <person name="Jiang F."/>
            <person name="Liu H."/>
            <person name="Zhao H."/>
            <person name="Xu D."/>
            <person name="Zhang Y."/>
        </authorList>
    </citation>
    <scope>NUCLEOTIDE SEQUENCE [LARGE SCALE GENOMIC DNA]</scope>
    <source>
        <strain evidence="2">cv. Yunnan</strain>
    </source>
</reference>
<evidence type="ECO:0000313" key="1">
    <source>
        <dbReference type="EMBL" id="KAI3808550.1"/>
    </source>
</evidence>
<comment type="caution">
    <text evidence="1">The sequence shown here is derived from an EMBL/GenBank/DDBJ whole genome shotgun (WGS) entry which is preliminary data.</text>
</comment>
<proteinExistence type="predicted"/>
<reference evidence="1 2" key="2">
    <citation type="journal article" date="2022" name="Mol. Ecol. Resour.">
        <title>The genomes of chicory, endive, great burdock and yacon provide insights into Asteraceae paleo-polyploidization history and plant inulin production.</title>
        <authorList>
            <person name="Fan W."/>
            <person name="Wang S."/>
            <person name="Wang H."/>
            <person name="Wang A."/>
            <person name="Jiang F."/>
            <person name="Liu H."/>
            <person name="Zhao H."/>
            <person name="Xu D."/>
            <person name="Zhang Y."/>
        </authorList>
    </citation>
    <scope>NUCLEOTIDE SEQUENCE [LARGE SCALE GENOMIC DNA]</scope>
    <source>
        <strain evidence="2">cv. Yunnan</strain>
        <tissue evidence="1">Leaves</tissue>
    </source>
</reference>
<protein>
    <submittedName>
        <fullName evidence="1">Uncharacterized protein</fullName>
    </submittedName>
</protein>
<dbReference type="Proteomes" id="UP001056120">
    <property type="component" value="Linkage Group LG08"/>
</dbReference>
<sequence>MKAAAVSFCRRLLAGDGCDGCACAREPTTATKDFRLRSEVLSVKQFAVDLQKPKIVQVTMDLYVPLIKFGQSPAETLAMDYHRGAEVEAESSTHMVLESALMMGGSLVTLLLRLPSMPNGKSTNTVLSALD</sequence>
<keyword evidence="2" id="KW-1185">Reference proteome</keyword>
<dbReference type="EMBL" id="CM042025">
    <property type="protein sequence ID" value="KAI3808550.1"/>
    <property type="molecule type" value="Genomic_DNA"/>
</dbReference>
<accession>A0ACB9IMD8</accession>
<gene>
    <name evidence="1" type="ORF">L1987_24503</name>
</gene>
<evidence type="ECO:0000313" key="2">
    <source>
        <dbReference type="Proteomes" id="UP001056120"/>
    </source>
</evidence>
<organism evidence="1 2">
    <name type="scientific">Smallanthus sonchifolius</name>
    <dbReference type="NCBI Taxonomy" id="185202"/>
    <lineage>
        <taxon>Eukaryota</taxon>
        <taxon>Viridiplantae</taxon>
        <taxon>Streptophyta</taxon>
        <taxon>Embryophyta</taxon>
        <taxon>Tracheophyta</taxon>
        <taxon>Spermatophyta</taxon>
        <taxon>Magnoliopsida</taxon>
        <taxon>eudicotyledons</taxon>
        <taxon>Gunneridae</taxon>
        <taxon>Pentapetalae</taxon>
        <taxon>asterids</taxon>
        <taxon>campanulids</taxon>
        <taxon>Asterales</taxon>
        <taxon>Asteraceae</taxon>
        <taxon>Asteroideae</taxon>
        <taxon>Heliantheae alliance</taxon>
        <taxon>Millerieae</taxon>
        <taxon>Smallanthus</taxon>
    </lineage>
</organism>
<name>A0ACB9IMD8_9ASTR</name>